<proteinExistence type="predicted"/>
<reference evidence="3 4" key="1">
    <citation type="submission" date="2017-11" db="EMBL/GenBank/DDBJ databases">
        <title>Genomic Encyclopedia of Archaeal and Bacterial Type Strains, Phase II (KMG-II): From Individual Species to Whole Genera.</title>
        <authorList>
            <person name="Goeker M."/>
        </authorList>
    </citation>
    <scope>NUCLEOTIDE SEQUENCE [LARGE SCALE GENOMIC DNA]</scope>
    <source>
        <strain evidence="3 4">DSM 22413</strain>
    </source>
</reference>
<dbReference type="Proteomes" id="UP000231586">
    <property type="component" value="Unassembled WGS sequence"/>
</dbReference>
<dbReference type="RefSeq" id="WP_211289324.1">
    <property type="nucleotide sequence ID" value="NZ_PGTZ01000006.1"/>
</dbReference>
<evidence type="ECO:0000313" key="3">
    <source>
        <dbReference type="EMBL" id="PJI94572.1"/>
    </source>
</evidence>
<protein>
    <submittedName>
        <fullName evidence="3">ADP-ribose pyrophosphatase YjhB (NUDIX family)</fullName>
    </submittedName>
</protein>
<evidence type="ECO:0000313" key="4">
    <source>
        <dbReference type="Proteomes" id="UP000231586"/>
    </source>
</evidence>
<dbReference type="SUPFAM" id="SSF55811">
    <property type="entry name" value="Nudix"/>
    <property type="match status" value="1"/>
</dbReference>
<organism evidence="3 4">
    <name type="scientific">Luteimicrobium subarcticum</name>
    <dbReference type="NCBI Taxonomy" id="620910"/>
    <lineage>
        <taxon>Bacteria</taxon>
        <taxon>Bacillati</taxon>
        <taxon>Actinomycetota</taxon>
        <taxon>Actinomycetes</taxon>
        <taxon>Micrococcales</taxon>
        <taxon>Luteimicrobium</taxon>
    </lineage>
</organism>
<dbReference type="EMBL" id="PGTZ01000006">
    <property type="protein sequence ID" value="PJI94572.1"/>
    <property type="molecule type" value="Genomic_DNA"/>
</dbReference>
<sequence length="439" mass="46683">MSDVEAELRDVARRFGVGIQQVRRDRLVSFVLAGIAASAPEDVVFVGGTALSRTVLTDQRLSEDVDLVALTSRSDVAARLERGIRAALARSHGHPEWTPALTATSGSQPAVLRTPDGLAVQVQLIDDPGYAWSTETVAIEQRYSDAPVAHLRVPTPRAAAAAKLTAWIDRHAPRDLFDLWALTERGAVDARAVDEFVVHGPFGRPPSPWVFDRGPDEATWRGALGHQTRLRVTAEQALSTVRDAWAAAVAASASTSRRTRPPTGLHRHPGDGWVVCGDHRHWGLHGAAGLFLVRRDDTGAVTHVALQHRAVWSDQGGTWGVPGGALAPGESAVDGALREAEEEAGIPPGAVRVLATHVLDHGPWAYTTVVADVAPGAPVEPRATDPESLEVRWATLPELGVPAGEETAATLPLLPAFARALPALLDLAQSACPRADDQP</sequence>
<dbReference type="InterPro" id="IPR020084">
    <property type="entry name" value="NUDIX_hydrolase_CS"/>
</dbReference>
<dbReference type="PANTHER" id="PTHR43222">
    <property type="entry name" value="NUDIX HYDROLASE 23"/>
    <property type="match status" value="1"/>
</dbReference>
<dbReference type="InterPro" id="IPR000086">
    <property type="entry name" value="NUDIX_hydrolase_dom"/>
</dbReference>
<dbReference type="InterPro" id="IPR015797">
    <property type="entry name" value="NUDIX_hydrolase-like_dom_sf"/>
</dbReference>
<comment type="caution">
    <text evidence="3">The sequence shown here is derived from an EMBL/GenBank/DDBJ whole genome shotgun (WGS) entry which is preliminary data.</text>
</comment>
<keyword evidence="4" id="KW-1185">Reference proteome</keyword>
<dbReference type="Pfam" id="PF08843">
    <property type="entry name" value="AbiEii"/>
    <property type="match status" value="1"/>
</dbReference>
<keyword evidence="1" id="KW-0378">Hydrolase</keyword>
<accession>A0A2M8WUG4</accession>
<dbReference type="PROSITE" id="PS51462">
    <property type="entry name" value="NUDIX"/>
    <property type="match status" value="1"/>
</dbReference>
<dbReference type="GO" id="GO:0016787">
    <property type="term" value="F:hydrolase activity"/>
    <property type="evidence" value="ECO:0007669"/>
    <property type="project" value="UniProtKB-KW"/>
</dbReference>
<dbReference type="PROSITE" id="PS00893">
    <property type="entry name" value="NUDIX_BOX"/>
    <property type="match status" value="1"/>
</dbReference>
<evidence type="ECO:0000259" key="2">
    <source>
        <dbReference type="PROSITE" id="PS51462"/>
    </source>
</evidence>
<dbReference type="Pfam" id="PF00293">
    <property type="entry name" value="NUDIX"/>
    <property type="match status" value="1"/>
</dbReference>
<name>A0A2M8WUG4_9MICO</name>
<dbReference type="PANTHER" id="PTHR43222:SF2">
    <property type="entry name" value="NUDIX HYDROLASE 23, CHLOROPLASTIC"/>
    <property type="match status" value="1"/>
</dbReference>
<dbReference type="Gene3D" id="3.90.79.10">
    <property type="entry name" value="Nucleoside Triphosphate Pyrophosphohydrolase"/>
    <property type="match status" value="1"/>
</dbReference>
<feature type="domain" description="Nudix hydrolase" evidence="2">
    <location>
        <begin position="283"/>
        <end position="415"/>
    </location>
</feature>
<gene>
    <name evidence="3" type="ORF">CLV34_0416</name>
</gene>
<dbReference type="InterPro" id="IPR014942">
    <property type="entry name" value="AbiEii"/>
</dbReference>
<evidence type="ECO:0000256" key="1">
    <source>
        <dbReference type="ARBA" id="ARBA00022801"/>
    </source>
</evidence>
<dbReference type="AlphaFoldDB" id="A0A2M8WUG4"/>